<reference evidence="4" key="1">
    <citation type="journal article" date="2020" name="Viruses">
        <title>Soybean Thrips (Thysanoptera: Thripidae) Harbor Highly Diverse Populations of Arthropod, Fungal and Plant Viruses.</title>
        <authorList>
            <person name="Thekke-Veetil T."/>
            <person name="Lagos-Kutz D."/>
            <person name="McCoppin N.K."/>
            <person name="Hartman G.L."/>
            <person name="Ju H.K."/>
            <person name="Lim H.S."/>
            <person name="Domier L.L."/>
        </authorList>
    </citation>
    <scope>NUCLEOTIDE SEQUENCE</scope>
    <source>
        <strain evidence="4">STN1TV7</strain>
    </source>
</reference>
<evidence type="ECO:0000256" key="3">
    <source>
        <dbReference type="SAM" id="MobiDB-lite"/>
    </source>
</evidence>
<evidence type="ECO:0000313" key="4">
    <source>
        <dbReference type="EMBL" id="QPZ88362.1"/>
    </source>
</evidence>
<feature type="compositionally biased region" description="Basic residues" evidence="3">
    <location>
        <begin position="21"/>
        <end position="33"/>
    </location>
</feature>
<organism evidence="4">
    <name type="scientific">Soybean thrips tombus-like virus 7</name>
    <dbReference type="NCBI Taxonomy" id="2796564"/>
    <lineage>
        <taxon>Viruses</taxon>
        <taxon>Riboviria</taxon>
        <taxon>Orthornavirae</taxon>
        <taxon>Kitrinoviricota</taxon>
        <taxon>Tolucaviricetes</taxon>
        <taxon>Tolivirales</taxon>
        <taxon>Tombusviridae</taxon>
    </lineage>
</organism>
<dbReference type="InterPro" id="IPR024292">
    <property type="entry name" value="Nodavirus_capsid"/>
</dbReference>
<comment type="subcellular location">
    <subcellularLocation>
        <location evidence="1">Virion</location>
    </subcellularLocation>
</comment>
<dbReference type="EMBL" id="MW023842">
    <property type="protein sequence ID" value="QPZ88362.1"/>
    <property type="molecule type" value="Genomic_RNA"/>
</dbReference>
<sequence>MESKRKASNKSNAKAGAKTANKARKAGRGRRRQAQPLAAAYPSKQLRGVTSSVVISGRDIIVSVNVASGTPAGRTLMQLQLNPRLLTGTRLDLQSKAWQMWRPLTMNFHIQGTASSAAAGQLGVAWAADPHEVMPSNTTALLRKIGSFMPNAMIKPWESRTIAVTRAPVQRMLYCDPKAPDSTHGALLLACTATTSGYTGSFGVTVSLDWTVRFESPDMPTADEVEEVVTADSGYFPYFVSSSSHAPFTDRALVYCSTQGGYSNISRFSTALVDTVYEPVTSTQLQYYASDKTTLKNVAALVRMKEVPDPLMWCFDSVKNAAEYIKTGSSAHILQNYKDGPWCEGNPLWKQSASLHVIAPLYTNAVRDLTANKIANHVAQRLDRTPDGTTIDPIKVFAEGDELVADLRRQIAELKLRTGLELLDEACAYPPDVTE</sequence>
<evidence type="ECO:0000256" key="2">
    <source>
        <dbReference type="ARBA" id="ARBA00022844"/>
    </source>
</evidence>
<name>A0A7T3R0I8_9TOMB</name>
<dbReference type="Gene3D" id="2.60.120.20">
    <property type="match status" value="1"/>
</dbReference>
<proteinExistence type="predicted"/>
<dbReference type="SUPFAM" id="SSF88633">
    <property type="entry name" value="Positive stranded ssRNA viruses"/>
    <property type="match status" value="1"/>
</dbReference>
<accession>A0A7T3R0I8</accession>
<feature type="region of interest" description="Disordered" evidence="3">
    <location>
        <begin position="1"/>
        <end position="41"/>
    </location>
</feature>
<evidence type="ECO:0000256" key="1">
    <source>
        <dbReference type="ARBA" id="ARBA00004328"/>
    </source>
</evidence>
<keyword evidence="2" id="KW-0946">Virion</keyword>
<dbReference type="Pfam" id="PF11729">
    <property type="entry name" value="Capsid-VNN"/>
    <property type="match status" value="1"/>
</dbReference>
<protein>
    <submittedName>
        <fullName evidence="4">Structural protein</fullName>
    </submittedName>
</protein>
<dbReference type="GO" id="GO:0044423">
    <property type="term" value="C:virion component"/>
    <property type="evidence" value="ECO:0007669"/>
    <property type="project" value="UniProtKB-KW"/>
</dbReference>
<dbReference type="InterPro" id="IPR029053">
    <property type="entry name" value="Viral_coat"/>
</dbReference>
<feature type="compositionally biased region" description="Low complexity" evidence="3">
    <location>
        <begin position="9"/>
        <end position="20"/>
    </location>
</feature>